<evidence type="ECO:0000256" key="1">
    <source>
        <dbReference type="SAM" id="MobiDB-lite"/>
    </source>
</evidence>
<feature type="compositionally biased region" description="Polar residues" evidence="1">
    <location>
        <begin position="329"/>
        <end position="339"/>
    </location>
</feature>
<dbReference type="EMBL" id="DF841649">
    <property type="protein sequence ID" value="GAT45649.1"/>
    <property type="molecule type" value="Genomic_DNA"/>
</dbReference>
<feature type="compositionally biased region" description="Low complexity" evidence="1">
    <location>
        <begin position="319"/>
        <end position="328"/>
    </location>
</feature>
<name>A0ABQ0L3D1_MYCCL</name>
<gene>
    <name evidence="2" type="ORF">MCHLO_03214</name>
</gene>
<feature type="region of interest" description="Disordered" evidence="1">
    <location>
        <begin position="109"/>
        <end position="151"/>
    </location>
</feature>
<organism evidence="2 3">
    <name type="scientific">Mycena chlorophos</name>
    <name type="common">Agaric fungus</name>
    <name type="synonym">Agaricus chlorophos</name>
    <dbReference type="NCBI Taxonomy" id="658473"/>
    <lineage>
        <taxon>Eukaryota</taxon>
        <taxon>Fungi</taxon>
        <taxon>Dikarya</taxon>
        <taxon>Basidiomycota</taxon>
        <taxon>Agaricomycotina</taxon>
        <taxon>Agaricomycetes</taxon>
        <taxon>Agaricomycetidae</taxon>
        <taxon>Agaricales</taxon>
        <taxon>Marasmiineae</taxon>
        <taxon>Mycenaceae</taxon>
        <taxon>Mycena</taxon>
    </lineage>
</organism>
<dbReference type="Proteomes" id="UP000815677">
    <property type="component" value="Unassembled WGS sequence"/>
</dbReference>
<reference evidence="2" key="1">
    <citation type="submission" date="2014-09" db="EMBL/GenBank/DDBJ databases">
        <title>Genome sequence of the luminous mushroom Mycena chlorophos for searching fungal bioluminescence genes.</title>
        <authorList>
            <person name="Tanaka Y."/>
            <person name="Kasuga D."/>
            <person name="Oba Y."/>
            <person name="Hase S."/>
            <person name="Sato K."/>
            <person name="Oba Y."/>
            <person name="Sakakibara Y."/>
        </authorList>
    </citation>
    <scope>NUCLEOTIDE SEQUENCE</scope>
</reference>
<feature type="compositionally biased region" description="Low complexity" evidence="1">
    <location>
        <begin position="129"/>
        <end position="142"/>
    </location>
</feature>
<feature type="region of interest" description="Disordered" evidence="1">
    <location>
        <begin position="319"/>
        <end position="339"/>
    </location>
</feature>
<protein>
    <submittedName>
        <fullName evidence="2">Uncharacterized protein</fullName>
    </submittedName>
</protein>
<evidence type="ECO:0000313" key="3">
    <source>
        <dbReference type="Proteomes" id="UP000815677"/>
    </source>
</evidence>
<sequence>MLPQMNGSSRRNEQPQLSLLLVSQEHLQLNAALTRPRRLRCVTATPASTRSSDWLIHALTSELLKFRVRRSSGRRFLGQPLGIKRYDRARESKGQLGLEVDTRVFKSAASPISSSPSCPNFTSGVAPASGSRLSRSLESSSRMNRVDEKPQVSLRQRTGCNCVTYILPGNNEQAIPSKNGRNNSRIATPLSAARIVPTGVRRNPNIETELNDAQGLGRVLVGTKIALWIFAWHEFSREGGKSGDEVLGALRGAVASAGEVFAAACAWEMNDTQNSTGAKTEYPPPQSIPNPTGFADRPIVAENKVVYPNALYAETSPSTLSSATLPTTRHTSNAHKNNPTSFHSSAHFCSHHQRLSDIRRLLFRRPIFLESKAISGFHRSRTPSSDTDSVPEDARRRPFVGAEGGCEMNDPDSRWNAWS</sequence>
<evidence type="ECO:0000313" key="2">
    <source>
        <dbReference type="EMBL" id="GAT45649.1"/>
    </source>
</evidence>
<feature type="region of interest" description="Disordered" evidence="1">
    <location>
        <begin position="377"/>
        <end position="419"/>
    </location>
</feature>
<accession>A0ABQ0L3D1</accession>
<keyword evidence="3" id="KW-1185">Reference proteome</keyword>
<proteinExistence type="predicted"/>